<accession>A0A0G0K294</accession>
<evidence type="ECO:0000313" key="2">
    <source>
        <dbReference type="EMBL" id="KKQ34756.1"/>
    </source>
</evidence>
<evidence type="ECO:0000313" key="3">
    <source>
        <dbReference type="Proteomes" id="UP000033876"/>
    </source>
</evidence>
<dbReference type="EMBL" id="LBTF01000038">
    <property type="protein sequence ID" value="KKQ34756.1"/>
    <property type="molecule type" value="Genomic_DNA"/>
</dbReference>
<proteinExistence type="predicted"/>
<keyword evidence="1" id="KW-0812">Transmembrane</keyword>
<sequence>MQTQKGFINVLLIIVLVLVIGGVGYWALNRQPVLDEQGISNGTPTEQQGSETSSQDSLTCGIFVEKPASGAELVIGNTFQVKGYVNGCGWTAFEAEAAVVSIEDVNGNVVMNKTPVPVQGEWMQIPAYFDSAFTPKLPATAGTGFVIFENEDPSGENPQIFKVPVTFGTD</sequence>
<feature type="transmembrane region" description="Helical" evidence="1">
    <location>
        <begin position="7"/>
        <end position="28"/>
    </location>
</feature>
<keyword evidence="1" id="KW-0472">Membrane</keyword>
<dbReference type="Proteomes" id="UP000033876">
    <property type="component" value="Unassembled WGS sequence"/>
</dbReference>
<gene>
    <name evidence="2" type="ORF">US50_C0038G0016</name>
</gene>
<evidence type="ECO:0000256" key="1">
    <source>
        <dbReference type="SAM" id="Phobius"/>
    </source>
</evidence>
<name>A0A0G0K294_9BACT</name>
<dbReference type="AlphaFoldDB" id="A0A0G0K294"/>
<reference evidence="2 3" key="1">
    <citation type="journal article" date="2015" name="Nature">
        <title>rRNA introns, odd ribosomes, and small enigmatic genomes across a large radiation of phyla.</title>
        <authorList>
            <person name="Brown C.T."/>
            <person name="Hug L.A."/>
            <person name="Thomas B.C."/>
            <person name="Sharon I."/>
            <person name="Castelle C.J."/>
            <person name="Singh A."/>
            <person name="Wilkins M.J."/>
            <person name="Williams K.H."/>
            <person name="Banfield J.F."/>
        </authorList>
    </citation>
    <scope>NUCLEOTIDE SEQUENCE [LARGE SCALE GENOMIC DNA]</scope>
</reference>
<protein>
    <recommendedName>
        <fullName evidence="4">Bacterial spore germination immunoglobulin-like domain-containing protein</fullName>
    </recommendedName>
</protein>
<organism evidence="2 3">
    <name type="scientific">Candidatus Nomurabacteria bacterium GW2011_GWB1_37_5</name>
    <dbReference type="NCBI Taxonomy" id="1618742"/>
    <lineage>
        <taxon>Bacteria</taxon>
        <taxon>Candidatus Nomuraibacteriota</taxon>
    </lineage>
</organism>
<evidence type="ECO:0008006" key="4">
    <source>
        <dbReference type="Google" id="ProtNLM"/>
    </source>
</evidence>
<comment type="caution">
    <text evidence="2">The sequence shown here is derived from an EMBL/GenBank/DDBJ whole genome shotgun (WGS) entry which is preliminary data.</text>
</comment>
<keyword evidence="1" id="KW-1133">Transmembrane helix</keyword>